<dbReference type="Pfam" id="PF06527">
    <property type="entry name" value="TniQ"/>
    <property type="match status" value="1"/>
</dbReference>
<keyword evidence="3" id="KW-1185">Reference proteome</keyword>
<comment type="caution">
    <text evidence="2">The sequence shown here is derived from an EMBL/GenBank/DDBJ whole genome shotgun (WGS) entry which is preliminary data.</text>
</comment>
<name>A0ABT3TWW6_9ACTN</name>
<dbReference type="EMBL" id="JAPHNL010000222">
    <property type="protein sequence ID" value="MCX3061541.1"/>
    <property type="molecule type" value="Genomic_DNA"/>
</dbReference>
<organism evidence="2 3">
    <name type="scientific">Streptomyces beihaiensis</name>
    <dbReference type="NCBI Taxonomy" id="2984495"/>
    <lineage>
        <taxon>Bacteria</taxon>
        <taxon>Bacillati</taxon>
        <taxon>Actinomycetota</taxon>
        <taxon>Actinomycetes</taxon>
        <taxon>Kitasatosporales</taxon>
        <taxon>Streptomycetaceae</taxon>
        <taxon>Streptomyces</taxon>
    </lineage>
</organism>
<evidence type="ECO:0000313" key="3">
    <source>
        <dbReference type="Proteomes" id="UP001163064"/>
    </source>
</evidence>
<evidence type="ECO:0000313" key="2">
    <source>
        <dbReference type="EMBL" id="MCX3061541.1"/>
    </source>
</evidence>
<sequence length="442" mass="48928">MSAVGENPTYGRGDGADSSTSALWSHNCRWTDLLVPVSVEAGRRDLDLRDGWTRRWTASWRAGETPVVSPVRALADAPVSGGTRLCGPRVRNPMLLGYLHTLDETRLQALAEATRLTPAEAHSLLLGPLAARYGPLDPHYTRRATPMRVINNNPWVWTTTWRYCPQCLAGDPDDAIQQLHGGAWRRHWRLPPVFSCLTHRRLLRHLCPGCHTLVATAEMIDRTDEDDLHPTQCRRRGCGTQLADPQCHAEPGLDAPTRRVLDRLQRRFARLLSPSAPPTVRSTGWPIPAAQYFMDLRTVTALTLLSWPAARPLCATPLLAQALDAEAAWRQHEYERLLRGAKKHSSQAFLRPAVDALAGAAVLHVADRLLRLDEAQARDALAPLTEAAASRATALTSYLRHLPGSSLPLQLALTSCAPRGAGRQWLADALHERECQRTRHVA</sequence>
<reference evidence="2" key="1">
    <citation type="submission" date="2022-10" db="EMBL/GenBank/DDBJ databases">
        <title>Streptomyces beihaiensis sp. nov., a chitin degrading actinobacterium, isolated from shrimp pond soil.</title>
        <authorList>
            <person name="Xie J."/>
            <person name="Shen N."/>
        </authorList>
    </citation>
    <scope>NUCLEOTIDE SEQUENCE</scope>
    <source>
        <strain evidence="2">GXMU-J5</strain>
    </source>
</reference>
<dbReference type="RefSeq" id="WP_266600985.1">
    <property type="nucleotide sequence ID" value="NZ_JAPHNL010000222.1"/>
</dbReference>
<gene>
    <name evidence="2" type="ORF">OFY01_17590</name>
</gene>
<feature type="domain" description="TniQ" evidence="1">
    <location>
        <begin position="103"/>
        <end position="203"/>
    </location>
</feature>
<protein>
    <submittedName>
        <fullName evidence="2">TniQ family protein</fullName>
    </submittedName>
</protein>
<proteinExistence type="predicted"/>
<dbReference type="Proteomes" id="UP001163064">
    <property type="component" value="Unassembled WGS sequence"/>
</dbReference>
<evidence type="ECO:0000259" key="1">
    <source>
        <dbReference type="Pfam" id="PF06527"/>
    </source>
</evidence>
<dbReference type="InterPro" id="IPR009492">
    <property type="entry name" value="TniQ"/>
</dbReference>
<accession>A0ABT3TWW6</accession>